<dbReference type="PANTHER" id="PTHR10763:SF23">
    <property type="entry name" value="ORIGIN RECOGNITION COMPLEX SUBUNIT 1"/>
    <property type="match status" value="1"/>
</dbReference>
<evidence type="ECO:0000256" key="1">
    <source>
        <dbReference type="ARBA" id="ARBA00004123"/>
    </source>
</evidence>
<dbReference type="InterPro" id="IPR003593">
    <property type="entry name" value="AAA+_ATPase"/>
</dbReference>
<dbReference type="CDD" id="cd00009">
    <property type="entry name" value="AAA"/>
    <property type="match status" value="1"/>
</dbReference>
<evidence type="ECO:0000256" key="7">
    <source>
        <dbReference type="ARBA" id="ARBA00022842"/>
    </source>
</evidence>
<dbReference type="OrthoDB" id="1926878at2759"/>
<feature type="domain" description="BAH" evidence="12">
    <location>
        <begin position="102"/>
        <end position="238"/>
    </location>
</feature>
<feature type="compositionally biased region" description="Acidic residues" evidence="11">
    <location>
        <begin position="324"/>
        <end position="340"/>
    </location>
</feature>
<evidence type="ECO:0000256" key="2">
    <source>
        <dbReference type="ARBA" id="ARBA00008398"/>
    </source>
</evidence>
<dbReference type="Pfam" id="PF22606">
    <property type="entry name" value="Cdc6-ORC-like_ATPase_lid"/>
    <property type="match status" value="1"/>
</dbReference>
<keyword evidence="8 10" id="KW-0238">DNA-binding</keyword>
<dbReference type="SMART" id="SM00439">
    <property type="entry name" value="BAH"/>
    <property type="match status" value="1"/>
</dbReference>
<evidence type="ECO:0000256" key="4">
    <source>
        <dbReference type="ARBA" id="ARBA00022723"/>
    </source>
</evidence>
<evidence type="ECO:0000256" key="11">
    <source>
        <dbReference type="SAM" id="MobiDB-lite"/>
    </source>
</evidence>
<sequence>MSEIPITPSRRSKRYQQLVTPVHPSAWSDKSTFWSTEPHHTRESIPEDYQVLAEDETWKPQHGMQTSFYNSLTRSKPIPPPSFGAGSRRKPRSSRAEQVTQEVFNVGDTVCVQTGVAKYNSVGVITSMWEVKIKEPEGEPSNMFIRIHWFQRPVELPRVRPRREHFENEVYFTLDTEAILPPSHIVCHCTVTGTPPKRQDEAAPFNRTRVLAFKQDDTADFYCRLALDSRKGLYYDFHWPEHKLNALSSPVEDQMSGRCWKVAVQPTRKRTQPLSTQKRPRLRKVPEADEQSTQASDTDYEYREPLHEGDDDDELPSLTAVDATDSEPDLQSELFEDTLDDVSKTPSRKRKRTASTPSKSTPRKPRAPKLAAPTPHSKAAIRKRNSRKAPTVRVPPPDLTQEHYKQLENLPEDAWLRAMHVLHVAARPDVLPCREEEYNRVLRTVEELLEEGSGGCVYISGVPGTGKTATVHAVVRELKRMAENSETNPFTYVEINGLKIPEPSAAYNLLWETVSGHDVVSDGHLKVSSKEALKQLGKHFSAGVRAGPGGHACVVLMDELDQLVTAKQDVVYNFFNWPTLAGSKLVVLAVANTMDLPERVMTGRVRSRLGMTRINFQPYTTPQLEKIVHARLHSSSCTLPPTLQHAVLTPDAIKFASMKVSSISGDARRVLDICRRAVELVCLERKTIERGEGQRRIRTAGMEDVREVIRVMQNSPTAAFLRELGVHERIMLASLVKCVKREGVEEIKWGEIQLQHLIYTPTLGAPESTRQPTQAELSLVLDSLLASRAMLMEDGVAGAARKPVTERRVILNLEQVEVERVLGEVGGEVWRSALGA</sequence>
<dbReference type="GO" id="GO:0005664">
    <property type="term" value="C:nuclear origin of replication recognition complex"/>
    <property type="evidence" value="ECO:0007669"/>
    <property type="project" value="TreeGrafter"/>
</dbReference>
<keyword evidence="5 10" id="KW-0547">Nucleotide-binding</keyword>
<dbReference type="CDD" id="cd04370">
    <property type="entry name" value="BAH"/>
    <property type="match status" value="1"/>
</dbReference>
<dbReference type="InterPro" id="IPR043151">
    <property type="entry name" value="BAH_sf"/>
</dbReference>
<evidence type="ECO:0000256" key="3">
    <source>
        <dbReference type="ARBA" id="ARBA00022705"/>
    </source>
</evidence>
<dbReference type="InterPro" id="IPR001025">
    <property type="entry name" value="BAH_dom"/>
</dbReference>
<dbReference type="FunFam" id="3.40.50.300:FF:000199">
    <property type="entry name" value="Origin recognition complex subunit 1"/>
    <property type="match status" value="1"/>
</dbReference>
<dbReference type="InterPro" id="IPR027417">
    <property type="entry name" value="P-loop_NTPase"/>
</dbReference>
<keyword evidence="4" id="KW-0479">Metal-binding</keyword>
<evidence type="ECO:0000313" key="14">
    <source>
        <dbReference type="Proteomes" id="UP000053820"/>
    </source>
</evidence>
<keyword evidence="7" id="KW-0460">Magnesium</keyword>
<dbReference type="SMART" id="SM00382">
    <property type="entry name" value="AAA"/>
    <property type="match status" value="1"/>
</dbReference>
<keyword evidence="14" id="KW-1185">Reference proteome</keyword>
<dbReference type="AlphaFoldDB" id="A0A0C9V4F5"/>
<dbReference type="GO" id="GO:0003682">
    <property type="term" value="F:chromatin binding"/>
    <property type="evidence" value="ECO:0007669"/>
    <property type="project" value="InterPro"/>
</dbReference>
<keyword evidence="6 10" id="KW-0067">ATP-binding</keyword>
<dbReference type="HOGENOM" id="CLU_012774_1_0_1"/>
<dbReference type="PANTHER" id="PTHR10763">
    <property type="entry name" value="CELL DIVISION CONTROL PROTEIN 6-RELATED"/>
    <property type="match status" value="1"/>
</dbReference>
<proteinExistence type="inferred from homology"/>
<comment type="subunit">
    <text evidence="10">ORC is composed of six subunits.</text>
</comment>
<dbReference type="Pfam" id="PF01426">
    <property type="entry name" value="BAH"/>
    <property type="match status" value="1"/>
</dbReference>
<keyword evidence="3 10" id="KW-0235">DNA replication</keyword>
<dbReference type="SUPFAM" id="SSF52540">
    <property type="entry name" value="P-loop containing nucleoside triphosphate hydrolases"/>
    <property type="match status" value="1"/>
</dbReference>
<dbReference type="InterPro" id="IPR050311">
    <property type="entry name" value="ORC1/CDC6"/>
</dbReference>
<dbReference type="GO" id="GO:0006270">
    <property type="term" value="P:DNA replication initiation"/>
    <property type="evidence" value="ECO:0007669"/>
    <property type="project" value="TreeGrafter"/>
</dbReference>
<dbReference type="GO" id="GO:0003688">
    <property type="term" value="F:DNA replication origin binding"/>
    <property type="evidence" value="ECO:0007669"/>
    <property type="project" value="UniProtKB-ARBA"/>
</dbReference>
<dbReference type="GO" id="GO:0016887">
    <property type="term" value="F:ATP hydrolysis activity"/>
    <property type="evidence" value="ECO:0007669"/>
    <property type="project" value="InterPro"/>
</dbReference>
<comment type="similarity">
    <text evidence="2 10">Belongs to the ORC1 family.</text>
</comment>
<comment type="function">
    <text evidence="10">Component of the origin recognition complex (ORC) that binds origins of replication. DNA-binding is ATP-dependent, however specific DNA sequences that define origins of replication have not been identified so far. ORC is required to assemble the pre-replication complex necessary to initiate DNA replication.</text>
</comment>
<dbReference type="Proteomes" id="UP000053820">
    <property type="component" value="Unassembled WGS sequence"/>
</dbReference>
<dbReference type="Gene3D" id="3.40.50.300">
    <property type="entry name" value="P-loop containing nucleotide triphosphate hydrolases"/>
    <property type="match status" value="1"/>
</dbReference>
<name>A0A0C9V4F5_9AGAM</name>
<evidence type="ECO:0000256" key="6">
    <source>
        <dbReference type="ARBA" id="ARBA00022840"/>
    </source>
</evidence>
<dbReference type="PROSITE" id="PS51038">
    <property type="entry name" value="BAH"/>
    <property type="match status" value="1"/>
</dbReference>
<dbReference type="GO" id="GO:0046872">
    <property type="term" value="F:metal ion binding"/>
    <property type="evidence" value="ECO:0007669"/>
    <property type="project" value="UniProtKB-KW"/>
</dbReference>
<dbReference type="GO" id="GO:0033314">
    <property type="term" value="P:mitotic DNA replication checkpoint signaling"/>
    <property type="evidence" value="ECO:0007669"/>
    <property type="project" value="TreeGrafter"/>
</dbReference>
<evidence type="ECO:0000256" key="10">
    <source>
        <dbReference type="RuleBase" id="RU365058"/>
    </source>
</evidence>
<dbReference type="Gene3D" id="2.30.30.490">
    <property type="match status" value="1"/>
</dbReference>
<dbReference type="InterPro" id="IPR003959">
    <property type="entry name" value="ATPase_AAA_core"/>
</dbReference>
<evidence type="ECO:0000313" key="13">
    <source>
        <dbReference type="EMBL" id="KIJ60349.1"/>
    </source>
</evidence>
<reference evidence="13 14" key="1">
    <citation type="submission" date="2014-04" db="EMBL/GenBank/DDBJ databases">
        <title>Evolutionary Origins and Diversification of the Mycorrhizal Mutualists.</title>
        <authorList>
            <consortium name="DOE Joint Genome Institute"/>
            <consortium name="Mycorrhizal Genomics Consortium"/>
            <person name="Kohler A."/>
            <person name="Kuo A."/>
            <person name="Nagy L.G."/>
            <person name="Floudas D."/>
            <person name="Copeland A."/>
            <person name="Barry K.W."/>
            <person name="Cichocki N."/>
            <person name="Veneault-Fourrey C."/>
            <person name="LaButti K."/>
            <person name="Lindquist E.A."/>
            <person name="Lipzen A."/>
            <person name="Lundell T."/>
            <person name="Morin E."/>
            <person name="Murat C."/>
            <person name="Riley R."/>
            <person name="Ohm R."/>
            <person name="Sun H."/>
            <person name="Tunlid A."/>
            <person name="Henrissat B."/>
            <person name="Grigoriev I.V."/>
            <person name="Hibbett D.S."/>
            <person name="Martin F."/>
        </authorList>
    </citation>
    <scope>NUCLEOTIDE SEQUENCE [LARGE SCALE GENOMIC DNA]</scope>
    <source>
        <strain evidence="13 14">MD-312</strain>
    </source>
</reference>
<dbReference type="EMBL" id="KN839873">
    <property type="protein sequence ID" value="KIJ60349.1"/>
    <property type="molecule type" value="Genomic_DNA"/>
</dbReference>
<dbReference type="GO" id="GO:0005524">
    <property type="term" value="F:ATP binding"/>
    <property type="evidence" value="ECO:0007669"/>
    <property type="project" value="UniProtKB-KW"/>
</dbReference>
<protein>
    <recommendedName>
        <fullName evidence="10">Origin recognition complex subunit 1</fullName>
    </recommendedName>
</protein>
<evidence type="ECO:0000256" key="9">
    <source>
        <dbReference type="ARBA" id="ARBA00023242"/>
    </source>
</evidence>
<evidence type="ECO:0000259" key="12">
    <source>
        <dbReference type="PROSITE" id="PS51038"/>
    </source>
</evidence>
<dbReference type="InterPro" id="IPR054425">
    <property type="entry name" value="Cdc6_ORC1-like_ATPase_lid"/>
</dbReference>
<organism evidence="13 14">
    <name type="scientific">Hydnomerulius pinastri MD-312</name>
    <dbReference type="NCBI Taxonomy" id="994086"/>
    <lineage>
        <taxon>Eukaryota</taxon>
        <taxon>Fungi</taxon>
        <taxon>Dikarya</taxon>
        <taxon>Basidiomycota</taxon>
        <taxon>Agaricomycotina</taxon>
        <taxon>Agaricomycetes</taxon>
        <taxon>Agaricomycetidae</taxon>
        <taxon>Boletales</taxon>
        <taxon>Boletales incertae sedis</taxon>
        <taxon>Leucogyrophana</taxon>
    </lineage>
</organism>
<accession>A0A0C9V4F5</accession>
<gene>
    <name evidence="13" type="ORF">HYDPIDRAFT_117246</name>
</gene>
<comment type="subcellular location">
    <subcellularLocation>
        <location evidence="1 10">Nucleus</location>
    </subcellularLocation>
</comment>
<dbReference type="Pfam" id="PF00004">
    <property type="entry name" value="AAA"/>
    <property type="match status" value="1"/>
</dbReference>
<feature type="region of interest" description="Disordered" evidence="11">
    <location>
        <begin position="69"/>
        <end position="98"/>
    </location>
</feature>
<dbReference type="Gene3D" id="1.10.8.60">
    <property type="match status" value="1"/>
</dbReference>
<feature type="region of interest" description="Disordered" evidence="11">
    <location>
        <begin position="263"/>
        <end position="398"/>
    </location>
</feature>
<evidence type="ECO:0000256" key="5">
    <source>
        <dbReference type="ARBA" id="ARBA00022741"/>
    </source>
</evidence>
<keyword evidence="9 10" id="KW-0539">Nucleus</keyword>
<evidence type="ECO:0000256" key="8">
    <source>
        <dbReference type="ARBA" id="ARBA00023125"/>
    </source>
</evidence>